<dbReference type="EMBL" id="KX058130">
    <property type="protein sequence ID" value="APC61684.1"/>
    <property type="molecule type" value="Genomic_DNA"/>
</dbReference>
<keyword evidence="8 15" id="KW-1278">Translocase</keyword>
<proteinExistence type="inferred from homology"/>
<feature type="transmembrane region" description="Helical" evidence="15">
    <location>
        <begin position="82"/>
        <end position="107"/>
    </location>
</feature>
<keyword evidence="9 15" id="KW-0249">Electron transport</keyword>
<keyword evidence="11 15" id="KW-0520">NAD</keyword>
<dbReference type="Pfam" id="PF00499">
    <property type="entry name" value="Oxidored_q3"/>
    <property type="match status" value="1"/>
</dbReference>
<protein>
    <recommendedName>
        <fullName evidence="4 15">NADH-ubiquinone oxidoreductase chain 6</fullName>
        <ecNumber evidence="3 15">7.1.1.2</ecNumber>
    </recommendedName>
</protein>
<keyword evidence="6 15" id="KW-0679">Respiratory chain</keyword>
<feature type="signal peptide" evidence="16">
    <location>
        <begin position="1"/>
        <end position="20"/>
    </location>
</feature>
<evidence type="ECO:0000256" key="11">
    <source>
        <dbReference type="ARBA" id="ARBA00023027"/>
    </source>
</evidence>
<evidence type="ECO:0000256" key="15">
    <source>
        <dbReference type="RuleBase" id="RU004430"/>
    </source>
</evidence>
<name>A0A1J0I2I7_9RODE</name>
<dbReference type="InterPro" id="IPR050269">
    <property type="entry name" value="ComplexI_Subunit6"/>
</dbReference>
<comment type="catalytic activity">
    <reaction evidence="14 15">
        <text>a ubiquinone + NADH + 5 H(+)(in) = a ubiquinol + NAD(+) + 4 H(+)(out)</text>
        <dbReference type="Rhea" id="RHEA:29091"/>
        <dbReference type="Rhea" id="RHEA-COMP:9565"/>
        <dbReference type="Rhea" id="RHEA-COMP:9566"/>
        <dbReference type="ChEBI" id="CHEBI:15378"/>
        <dbReference type="ChEBI" id="CHEBI:16389"/>
        <dbReference type="ChEBI" id="CHEBI:17976"/>
        <dbReference type="ChEBI" id="CHEBI:57540"/>
        <dbReference type="ChEBI" id="CHEBI:57945"/>
        <dbReference type="EC" id="7.1.1.2"/>
    </reaction>
</comment>
<dbReference type="GO" id="GO:0031966">
    <property type="term" value="C:mitochondrial membrane"/>
    <property type="evidence" value="ECO:0007669"/>
    <property type="project" value="UniProtKB-SubCell"/>
</dbReference>
<comment type="subcellular location">
    <subcellularLocation>
        <location evidence="1 15">Mitochondrion membrane</location>
        <topology evidence="1 15">Multi-pass membrane protein</topology>
    </subcellularLocation>
</comment>
<evidence type="ECO:0000256" key="4">
    <source>
        <dbReference type="ARBA" id="ARBA00021095"/>
    </source>
</evidence>
<sequence>MTMSIFLLSLLFVASFIAFATKPSPIYGGLGLIVAGGLGCGLILESGGSYLGLMVFLVYLGGMMVVFGYTTAMATEDYPETWVSSWAVVLMLGLGFTMELVLFLWFVSSDNVKLVVEFGSMGDWVVMEGDQGGYMGEDMVGVSAIYNYGWWLVVVAGWTLFVSVFIVIEITRGG</sequence>
<evidence type="ECO:0000256" key="1">
    <source>
        <dbReference type="ARBA" id="ARBA00004225"/>
    </source>
</evidence>
<reference evidence="17" key="1">
    <citation type="journal article" date="2016" name="Biochem. Syst. Ecol.">
        <title>Characterization and phylogenetic analysis of the complete mitogenome of Allactaga sibirica (Rodentia: Dipodidae).</title>
        <authorList>
            <person name="Ding L."/>
            <person name="Luo G."/>
            <person name="Li W."/>
            <person name="Liao J."/>
        </authorList>
    </citation>
    <scope>NUCLEOTIDE SEQUENCE</scope>
</reference>
<feature type="transmembrane region" description="Helical" evidence="15">
    <location>
        <begin position="148"/>
        <end position="168"/>
    </location>
</feature>
<feature type="chain" id="PRO_5009612677" description="NADH-ubiquinone oxidoreductase chain 6" evidence="16">
    <location>
        <begin position="21"/>
        <end position="174"/>
    </location>
</feature>
<keyword evidence="16" id="KW-0732">Signal</keyword>
<comment type="similarity">
    <text evidence="2 15">Belongs to the complex I subunit 6 family.</text>
</comment>
<dbReference type="PANTHER" id="PTHR11435:SF1">
    <property type="entry name" value="NADH-UBIQUINONE OXIDOREDUCTASE CHAIN 6"/>
    <property type="match status" value="1"/>
</dbReference>
<evidence type="ECO:0000256" key="16">
    <source>
        <dbReference type="SAM" id="SignalP"/>
    </source>
</evidence>
<dbReference type="Gene3D" id="1.20.120.1200">
    <property type="entry name" value="NADH-ubiquinone/plastoquinone oxidoreductase chain 6, subunit NuoJ"/>
    <property type="match status" value="1"/>
</dbReference>
<evidence type="ECO:0000256" key="7">
    <source>
        <dbReference type="ARBA" id="ARBA00022692"/>
    </source>
</evidence>
<keyword evidence="13 15" id="KW-0472">Membrane</keyword>
<evidence type="ECO:0000256" key="5">
    <source>
        <dbReference type="ARBA" id="ARBA00022448"/>
    </source>
</evidence>
<evidence type="ECO:0000256" key="12">
    <source>
        <dbReference type="ARBA" id="ARBA00023128"/>
    </source>
</evidence>
<evidence type="ECO:0000256" key="13">
    <source>
        <dbReference type="ARBA" id="ARBA00023136"/>
    </source>
</evidence>
<evidence type="ECO:0000256" key="8">
    <source>
        <dbReference type="ARBA" id="ARBA00022967"/>
    </source>
</evidence>
<dbReference type="GO" id="GO:0008137">
    <property type="term" value="F:NADH dehydrogenase (ubiquinone) activity"/>
    <property type="evidence" value="ECO:0007669"/>
    <property type="project" value="UniProtKB-UniRule"/>
</dbReference>
<dbReference type="PANTHER" id="PTHR11435">
    <property type="entry name" value="NADH UBIQUINONE OXIDOREDUCTASE SUBUNIT ND6"/>
    <property type="match status" value="1"/>
</dbReference>
<gene>
    <name evidence="17" type="primary">ND6</name>
</gene>
<evidence type="ECO:0000256" key="10">
    <source>
        <dbReference type="ARBA" id="ARBA00022989"/>
    </source>
</evidence>
<evidence type="ECO:0000313" key="17">
    <source>
        <dbReference type="EMBL" id="APC61684.1"/>
    </source>
</evidence>
<feature type="transmembrane region" description="Helical" evidence="15">
    <location>
        <begin position="50"/>
        <end position="70"/>
    </location>
</feature>
<accession>A0A1J0I2I7</accession>
<geneLocation type="mitochondrion" evidence="17"/>
<evidence type="ECO:0000256" key="2">
    <source>
        <dbReference type="ARBA" id="ARBA00005698"/>
    </source>
</evidence>
<dbReference type="InterPro" id="IPR001457">
    <property type="entry name" value="NADH_UbQ/plastoQ_OxRdtase_su6"/>
</dbReference>
<organism evidence="17">
    <name type="scientific">Orientallactaga sibirica</name>
    <name type="common">Mongolian five-toed jerboa</name>
    <dbReference type="NCBI Taxonomy" id="234626"/>
    <lineage>
        <taxon>Eukaryota</taxon>
        <taxon>Metazoa</taxon>
        <taxon>Chordata</taxon>
        <taxon>Craniata</taxon>
        <taxon>Vertebrata</taxon>
        <taxon>Euteleostomi</taxon>
        <taxon>Mammalia</taxon>
        <taxon>Eutheria</taxon>
        <taxon>Euarchontoglires</taxon>
        <taxon>Glires</taxon>
        <taxon>Rodentia</taxon>
        <taxon>Myomorpha</taxon>
        <taxon>Dipodoidea</taxon>
        <taxon>Dipodidae</taxon>
        <taxon>Allactaginae</taxon>
        <taxon>Orientallactaga</taxon>
    </lineage>
</organism>
<keyword evidence="7 15" id="KW-0812">Transmembrane</keyword>
<dbReference type="InterPro" id="IPR042106">
    <property type="entry name" value="Nuo/plastoQ_OxRdtase_6_NuoJ"/>
</dbReference>
<keyword evidence="10 15" id="KW-1133">Transmembrane helix</keyword>
<comment type="function">
    <text evidence="15">Core subunit of the mitochondrial membrane respiratory chain NADH dehydrogenase (Complex I) which catalyzes electron transfer from NADH through the respiratory chain, using ubiquinone as an electron acceptor. Essential for the catalytic activity and assembly of complex I.</text>
</comment>
<keyword evidence="12 15" id="KW-0496">Mitochondrion</keyword>
<keyword evidence="5 15" id="KW-0813">Transport</keyword>
<dbReference type="EC" id="7.1.1.2" evidence="3 15"/>
<evidence type="ECO:0000256" key="9">
    <source>
        <dbReference type="ARBA" id="ARBA00022982"/>
    </source>
</evidence>
<evidence type="ECO:0000256" key="14">
    <source>
        <dbReference type="ARBA" id="ARBA00049551"/>
    </source>
</evidence>
<evidence type="ECO:0000256" key="6">
    <source>
        <dbReference type="ARBA" id="ARBA00022660"/>
    </source>
</evidence>
<keyword evidence="15" id="KW-0830">Ubiquinone</keyword>
<dbReference type="AlphaFoldDB" id="A0A1J0I2I7"/>
<evidence type="ECO:0000256" key="3">
    <source>
        <dbReference type="ARBA" id="ARBA00012944"/>
    </source>
</evidence>